<accession>A0A8K0SHP4</accession>
<gene>
    <name evidence="1" type="ORF">B0I35DRAFT_484634</name>
</gene>
<name>A0A8K0SHP4_9HYPO</name>
<reference evidence="1" key="1">
    <citation type="journal article" date="2021" name="Nat. Commun.">
        <title>Genetic determinants of endophytism in the Arabidopsis root mycobiome.</title>
        <authorList>
            <person name="Mesny F."/>
            <person name="Miyauchi S."/>
            <person name="Thiergart T."/>
            <person name="Pickel B."/>
            <person name="Atanasova L."/>
            <person name="Karlsson M."/>
            <person name="Huettel B."/>
            <person name="Barry K.W."/>
            <person name="Haridas S."/>
            <person name="Chen C."/>
            <person name="Bauer D."/>
            <person name="Andreopoulos W."/>
            <person name="Pangilinan J."/>
            <person name="LaButti K."/>
            <person name="Riley R."/>
            <person name="Lipzen A."/>
            <person name="Clum A."/>
            <person name="Drula E."/>
            <person name="Henrissat B."/>
            <person name="Kohler A."/>
            <person name="Grigoriev I.V."/>
            <person name="Martin F.M."/>
            <person name="Hacquard S."/>
        </authorList>
    </citation>
    <scope>NUCLEOTIDE SEQUENCE</scope>
    <source>
        <strain evidence="1">MPI-CAGE-CH-0235</strain>
    </source>
</reference>
<evidence type="ECO:0000313" key="1">
    <source>
        <dbReference type="EMBL" id="KAH7304145.1"/>
    </source>
</evidence>
<dbReference type="EMBL" id="JAGPNK010000025">
    <property type="protein sequence ID" value="KAH7304145.1"/>
    <property type="molecule type" value="Genomic_DNA"/>
</dbReference>
<organism evidence="1 2">
    <name type="scientific">Stachybotrys elegans</name>
    <dbReference type="NCBI Taxonomy" id="80388"/>
    <lineage>
        <taxon>Eukaryota</taxon>
        <taxon>Fungi</taxon>
        <taxon>Dikarya</taxon>
        <taxon>Ascomycota</taxon>
        <taxon>Pezizomycotina</taxon>
        <taxon>Sordariomycetes</taxon>
        <taxon>Hypocreomycetidae</taxon>
        <taxon>Hypocreales</taxon>
        <taxon>Stachybotryaceae</taxon>
        <taxon>Stachybotrys</taxon>
    </lineage>
</organism>
<dbReference type="SUPFAM" id="SSF52317">
    <property type="entry name" value="Class I glutamine amidotransferase-like"/>
    <property type="match status" value="1"/>
</dbReference>
<proteinExistence type="predicted"/>
<dbReference type="Proteomes" id="UP000813444">
    <property type="component" value="Unassembled WGS sequence"/>
</dbReference>
<evidence type="ECO:0000313" key="2">
    <source>
        <dbReference type="Proteomes" id="UP000813444"/>
    </source>
</evidence>
<dbReference type="AlphaFoldDB" id="A0A8K0SHP4"/>
<dbReference type="InterPro" id="IPR029062">
    <property type="entry name" value="Class_I_gatase-like"/>
</dbReference>
<keyword evidence="2" id="KW-1185">Reference proteome</keyword>
<protein>
    <submittedName>
        <fullName evidence="1">Uncharacterized protein</fullName>
    </submittedName>
</protein>
<sequence>MPSNTDIRILASKWEDYVDEPTVFDGLVFANDKGMEDLIRSTPEIQDMIARHKQQGKPTFAVGDAVRAIADLDIMKDIALATIKSSKQRAATELVFHARQDGLQQLKENNPYPELIRLGSLIVDTVLSDDTDWSLVQNTNTKMASLLQQLDKATPGIVPYQDLSFYPPPVANSISLRDEQGKLPLQILCWKTSRDNLQAFQHRDTMTEKDFHSIIGDKCIVDENVITGLSEWG</sequence>
<comment type="caution">
    <text evidence="1">The sequence shown here is derived from an EMBL/GenBank/DDBJ whole genome shotgun (WGS) entry which is preliminary data.</text>
</comment>